<comment type="similarity">
    <text evidence="1">Belongs to the AHA1 family.</text>
</comment>
<dbReference type="SUPFAM" id="SSF55961">
    <property type="entry name" value="Bet v1-like"/>
    <property type="match status" value="1"/>
</dbReference>
<dbReference type="Gene3D" id="3.30.530.20">
    <property type="match status" value="1"/>
</dbReference>
<dbReference type="STRING" id="1836467.BTR34_18085"/>
<reference evidence="4" key="1">
    <citation type="submission" date="2016-06" db="EMBL/GenBank/DDBJ databases">
        <authorList>
            <person name="Zhan P."/>
        </authorList>
    </citation>
    <scope>NUCLEOTIDE SEQUENCE [LARGE SCALE GENOMIC DNA]</scope>
    <source>
        <strain evidence="4">T28</strain>
    </source>
</reference>
<feature type="domain" description="Activator of Hsp90 ATPase homologue 1/2-like C-terminal" evidence="2">
    <location>
        <begin position="14"/>
        <end position="133"/>
    </location>
</feature>
<dbReference type="OrthoDB" id="384974at2"/>
<dbReference type="Pfam" id="PF08327">
    <property type="entry name" value="AHSA1"/>
    <property type="match status" value="1"/>
</dbReference>
<evidence type="ECO:0000313" key="4">
    <source>
        <dbReference type="Proteomes" id="UP000092164"/>
    </source>
</evidence>
<name>A0A1B7Z848_9FLAO</name>
<evidence type="ECO:0000313" key="3">
    <source>
        <dbReference type="EMBL" id="OBR38874.1"/>
    </source>
</evidence>
<comment type="caution">
    <text evidence="3">The sequence shown here is derived from an EMBL/GenBank/DDBJ whole genome shotgun (WGS) entry which is preliminary data.</text>
</comment>
<evidence type="ECO:0000256" key="1">
    <source>
        <dbReference type="ARBA" id="ARBA00006817"/>
    </source>
</evidence>
<dbReference type="InterPro" id="IPR013538">
    <property type="entry name" value="ASHA1/2-like_C"/>
</dbReference>
<evidence type="ECO:0000259" key="2">
    <source>
        <dbReference type="Pfam" id="PF08327"/>
    </source>
</evidence>
<protein>
    <submittedName>
        <fullName evidence="3">Activator of HSP90 ATPase</fullName>
    </submittedName>
</protein>
<dbReference type="Proteomes" id="UP000092164">
    <property type="component" value="Unassembled WGS sequence"/>
</dbReference>
<dbReference type="KEGG" id="mart:BTR34_18085"/>
<proteinExistence type="inferred from homology"/>
<sequence>MEKIKIHTVIKSDIKKVWELYTDPKHIVNWNFASEDWCCPNAENNLEVGGVYNVRMEAKDKSFGFDMKGIYTEVVPFNYFEYEFAKRSVRVDFTEIEDSTKVEIVFVPETENSIDMQKAGWQSILNNFKIYVENN</sequence>
<dbReference type="InterPro" id="IPR023393">
    <property type="entry name" value="START-like_dom_sf"/>
</dbReference>
<organism evidence="3 4">
    <name type="scientific">Maribacter hydrothermalis</name>
    <dbReference type="NCBI Taxonomy" id="1836467"/>
    <lineage>
        <taxon>Bacteria</taxon>
        <taxon>Pseudomonadati</taxon>
        <taxon>Bacteroidota</taxon>
        <taxon>Flavobacteriia</taxon>
        <taxon>Flavobacteriales</taxon>
        <taxon>Flavobacteriaceae</taxon>
        <taxon>Maribacter</taxon>
    </lineage>
</organism>
<keyword evidence="4" id="KW-1185">Reference proteome</keyword>
<gene>
    <name evidence="3" type="ORF">A9200_04200</name>
</gene>
<dbReference type="RefSeq" id="WP_068484694.1">
    <property type="nucleotide sequence ID" value="NZ_CP018760.1"/>
</dbReference>
<dbReference type="AlphaFoldDB" id="A0A1B7Z848"/>
<dbReference type="EMBL" id="LZFP01000012">
    <property type="protein sequence ID" value="OBR38874.1"/>
    <property type="molecule type" value="Genomic_DNA"/>
</dbReference>
<accession>A0A1B7Z848</accession>